<dbReference type="InterPro" id="IPR023346">
    <property type="entry name" value="Lysozyme-like_dom_sf"/>
</dbReference>
<feature type="compositionally biased region" description="Low complexity" evidence="1">
    <location>
        <begin position="14"/>
        <end position="31"/>
    </location>
</feature>
<dbReference type="EMBL" id="MH363708">
    <property type="protein sequence ID" value="AXC34344.1"/>
    <property type="molecule type" value="Genomic_DNA"/>
</dbReference>
<evidence type="ECO:0000313" key="3">
    <source>
        <dbReference type="EMBL" id="AXC34344.1"/>
    </source>
</evidence>
<dbReference type="SUPFAM" id="SSF53955">
    <property type="entry name" value="Lysozyme-like"/>
    <property type="match status" value="1"/>
</dbReference>
<evidence type="ECO:0000313" key="4">
    <source>
        <dbReference type="Proteomes" id="UP000266204"/>
    </source>
</evidence>
<dbReference type="Pfam" id="PF01464">
    <property type="entry name" value="SLT"/>
    <property type="match status" value="1"/>
</dbReference>
<reference evidence="3 4" key="1">
    <citation type="journal article" date="2018" name="Arch. Virol.">
        <title>Complete genome sequence of C130_2, a novel myovirus infecting pathogenic Escherichia coli and Shigella strains.</title>
        <authorList>
            <person name="Svab D."/>
            <person name="Falgenhauer L."/>
            <person name="Rohde M."/>
            <person name="Chakraborty T."/>
            <person name="Toth I."/>
        </authorList>
    </citation>
    <scope>NUCLEOTIDE SEQUENCE [LARGE SCALE GENOMIC DNA]</scope>
</reference>
<gene>
    <name evidence="3" type="ORF">1302_0034</name>
</gene>
<dbReference type="PANTHER" id="PTHR37423:SF2">
    <property type="entry name" value="MEMBRANE-BOUND LYTIC MUREIN TRANSGLYCOSYLASE C"/>
    <property type="match status" value="1"/>
</dbReference>
<name>A0A384ZRT2_9CAUD</name>
<dbReference type="PANTHER" id="PTHR37423">
    <property type="entry name" value="SOLUBLE LYTIC MUREIN TRANSGLYCOSYLASE-RELATED"/>
    <property type="match status" value="1"/>
</dbReference>
<keyword evidence="4" id="KW-1185">Reference proteome</keyword>
<organism evidence="3 4">
    <name type="scientific">Escherichia phage C130_2</name>
    <dbReference type="NCBI Taxonomy" id="2234093"/>
    <lineage>
        <taxon>Viruses</taxon>
        <taxon>Duplodnaviria</taxon>
        <taxon>Heunggongvirae</taxon>
        <taxon>Uroviricota</taxon>
        <taxon>Caudoviricetes</taxon>
        <taxon>Hungariovirus</taxon>
        <taxon>Hungariovirus C1302</taxon>
    </lineage>
</organism>
<feature type="region of interest" description="Disordered" evidence="1">
    <location>
        <begin position="466"/>
        <end position="499"/>
    </location>
</feature>
<feature type="compositionally biased region" description="Polar residues" evidence="1">
    <location>
        <begin position="478"/>
        <end position="494"/>
    </location>
</feature>
<feature type="region of interest" description="Disordered" evidence="1">
    <location>
        <begin position="992"/>
        <end position="1021"/>
    </location>
</feature>
<feature type="compositionally biased region" description="Low complexity" evidence="1">
    <location>
        <begin position="200"/>
        <end position="239"/>
    </location>
</feature>
<dbReference type="InterPro" id="IPR008258">
    <property type="entry name" value="Transglycosylase_SLT_dom_1"/>
</dbReference>
<protein>
    <recommendedName>
        <fullName evidence="2">Transglycosylase SLT domain-containing protein</fullName>
    </recommendedName>
</protein>
<dbReference type="Gene3D" id="1.10.530.10">
    <property type="match status" value="1"/>
</dbReference>
<accession>A0A384ZRT2</accession>
<dbReference type="Proteomes" id="UP000266204">
    <property type="component" value="Segment"/>
</dbReference>
<feature type="domain" description="Transglycosylase SLT" evidence="2">
    <location>
        <begin position="33"/>
        <end position="135"/>
    </location>
</feature>
<feature type="region of interest" description="Disordered" evidence="1">
    <location>
        <begin position="163"/>
        <end position="242"/>
    </location>
</feature>
<proteinExistence type="predicted"/>
<evidence type="ECO:0000259" key="2">
    <source>
        <dbReference type="Pfam" id="PF01464"/>
    </source>
</evidence>
<feature type="region of interest" description="Disordered" evidence="1">
    <location>
        <begin position="54"/>
        <end position="76"/>
    </location>
</feature>
<dbReference type="CDD" id="cd00254">
    <property type="entry name" value="LT-like"/>
    <property type="match status" value="1"/>
</dbReference>
<evidence type="ECO:0000256" key="1">
    <source>
        <dbReference type="SAM" id="MobiDB-lite"/>
    </source>
</evidence>
<sequence>MAFNFAATFGNLGGNAQAQPQQTAPQQQGGNHWEAAGASQGIPEGLMSALVGKESGGDTGATSSKGAIGGTQVMPGTLRDMGYDPAEVRNNPALQAEAGAKYLRQMYDRYGDWGLALQAYHDGPGNTDAMLKGEYTPGPEGRQYVDSRFDQWTGGVNPIDRALGAVTDSDAPQRATSARAGDTGSTNKFASQFGELTPRAPQETQPAAPEQPQATMDTQPQPQAATTQQSAAQPQPDTSGDYYSAEQLQDYQAPTTIGRDLTQAGKGLVRAAEDVLNIPIYAANAAQSAGAWLGKQVGLGDGTYTPIPEGRIGMGLDDPEDPYAQFGAKLIAGLTPIPGGAAMSAAPKIQGIAREMAELAGTASPEVASILSRLGGFLEQRIAAPATRAVPGALAASEGDQQDALIGIAAGPVGEAAVNAVGAAARRAAPVIRDLIRPAEDATGAGTGTGTGGAEATQQAAIDAVRQDATAAARGSAPRTTVTDAATGETSSAPNAAINLARRGDIDPEVVRAADELGVTDDLTPGLFMRDKSTRDVIGNLRSETGSLLGEKQSRQYQALTARADKVLEDLGGPVEDLTFDQAFKAETSRLIDDIGTAETAAYNKSLRTIPDHTPVNPEKTVDYLNQKASNRGGAANLDPIERSVLERLSPTSDSRGGPTFALLDDVRKDVGAAINKRQGPYKDANVARLNAMYSRLTEDQGDVAAQFGVKDAWDAAKDLTRQRVALQAKQQAVLGKELDNSASSKIYQAVKALGTKGADPKGFQTLMRSTPAAMRPQVATNALAMAFRMSGTTGERLNIPGFAKWYTEARNSGKLGMLMQHLPADQRAVVDNLAKVANAARKEGESFAATGKINNFSRRFNNSNDFLDKVFNTRIGAMLTQSAAAAVSPGFGNVAVEAARGAVANRAAASQVADRFLAGDDMTQAIRAVARMVADDGSSGPSRTIINTTERRLANSKAAQDFIATLAEADQRQIARAGFIAWLAGTPAAAAASDGEQTDERPPLITGPDGEQRIQIYGQQ</sequence>
<feature type="region of interest" description="Disordered" evidence="1">
    <location>
        <begin position="13"/>
        <end position="39"/>
    </location>
</feature>